<dbReference type="GO" id="GO:0016491">
    <property type="term" value="F:oxidoreductase activity"/>
    <property type="evidence" value="ECO:0007669"/>
    <property type="project" value="InterPro"/>
</dbReference>
<name>A0A0S2I427_9BACT</name>
<dbReference type="PANTHER" id="PTHR42852">
    <property type="entry name" value="THIOL:DISULFIDE INTERCHANGE PROTEIN DSBE"/>
    <property type="match status" value="1"/>
</dbReference>
<dbReference type="Proteomes" id="UP000064893">
    <property type="component" value="Chromosome"/>
</dbReference>
<dbReference type="GO" id="GO:0017004">
    <property type="term" value="P:cytochrome complex assembly"/>
    <property type="evidence" value="ECO:0007669"/>
    <property type="project" value="UniProtKB-KW"/>
</dbReference>
<comment type="subcellular location">
    <subcellularLocation>
        <location evidence="1">Cell envelope</location>
    </subcellularLocation>
</comment>
<dbReference type="GO" id="GO:0016209">
    <property type="term" value="F:antioxidant activity"/>
    <property type="evidence" value="ECO:0007669"/>
    <property type="project" value="InterPro"/>
</dbReference>
<feature type="domain" description="Thioredoxin" evidence="6">
    <location>
        <begin position="24"/>
        <end position="169"/>
    </location>
</feature>
<dbReference type="RefSeq" id="WP_081421569.1">
    <property type="nucleotide sequence ID" value="NZ_CP013118.1"/>
</dbReference>
<evidence type="ECO:0000313" key="8">
    <source>
        <dbReference type="Proteomes" id="UP000064893"/>
    </source>
</evidence>
<gene>
    <name evidence="7" type="primary">resA_9</name>
    <name evidence="7" type="ORF">L21SP5_03326</name>
</gene>
<dbReference type="AlphaFoldDB" id="A0A0S2I427"/>
<dbReference type="STRING" id="1307839.L21SP5_03326"/>
<keyword evidence="3" id="KW-1015">Disulfide bond</keyword>
<keyword evidence="5" id="KW-0732">Signal</keyword>
<organism evidence="7 8">
    <name type="scientific">Salinivirga cyanobacteriivorans</name>
    <dbReference type="NCBI Taxonomy" id="1307839"/>
    <lineage>
        <taxon>Bacteria</taxon>
        <taxon>Pseudomonadati</taxon>
        <taxon>Bacteroidota</taxon>
        <taxon>Bacteroidia</taxon>
        <taxon>Bacteroidales</taxon>
        <taxon>Salinivirgaceae</taxon>
        <taxon>Salinivirga</taxon>
    </lineage>
</organism>
<dbReference type="PROSITE" id="PS51352">
    <property type="entry name" value="THIOREDOXIN_2"/>
    <property type="match status" value="1"/>
</dbReference>
<feature type="chain" id="PRO_5006599485" evidence="5">
    <location>
        <begin position="20"/>
        <end position="169"/>
    </location>
</feature>
<dbReference type="Gene3D" id="3.40.30.10">
    <property type="entry name" value="Glutaredoxin"/>
    <property type="match status" value="1"/>
</dbReference>
<evidence type="ECO:0000259" key="6">
    <source>
        <dbReference type="PROSITE" id="PS51352"/>
    </source>
</evidence>
<dbReference type="Pfam" id="PF00578">
    <property type="entry name" value="AhpC-TSA"/>
    <property type="match status" value="1"/>
</dbReference>
<evidence type="ECO:0000256" key="2">
    <source>
        <dbReference type="ARBA" id="ARBA00022748"/>
    </source>
</evidence>
<dbReference type="KEGG" id="blq:L21SP5_03326"/>
<keyword evidence="8" id="KW-1185">Reference proteome</keyword>
<accession>A0A0S2I427</accession>
<evidence type="ECO:0000256" key="5">
    <source>
        <dbReference type="SAM" id="SignalP"/>
    </source>
</evidence>
<keyword evidence="2" id="KW-0201">Cytochrome c-type biogenesis</keyword>
<dbReference type="OrthoDB" id="9794348at2"/>
<evidence type="ECO:0000256" key="4">
    <source>
        <dbReference type="ARBA" id="ARBA00023284"/>
    </source>
</evidence>
<evidence type="ECO:0000313" key="7">
    <source>
        <dbReference type="EMBL" id="ALO16939.1"/>
    </source>
</evidence>
<dbReference type="EMBL" id="CP013118">
    <property type="protein sequence ID" value="ALO16939.1"/>
    <property type="molecule type" value="Genomic_DNA"/>
</dbReference>
<dbReference type="InterPro" id="IPR000866">
    <property type="entry name" value="AhpC/TSA"/>
</dbReference>
<dbReference type="InterPro" id="IPR050553">
    <property type="entry name" value="Thioredoxin_ResA/DsbE_sf"/>
</dbReference>
<dbReference type="GO" id="GO:0030313">
    <property type="term" value="C:cell envelope"/>
    <property type="evidence" value="ECO:0007669"/>
    <property type="project" value="UniProtKB-SubCell"/>
</dbReference>
<evidence type="ECO:0000256" key="1">
    <source>
        <dbReference type="ARBA" id="ARBA00004196"/>
    </source>
</evidence>
<sequence precursor="true">MKLSGFIFAFLFLSGIAFSQETGTKVGDIAPEIQNTTPNGKQLALSELRGKLVLVDFWASWCRPCRYENPNLVNAWKKYKDKNFVNGEGFTIFSVSLDKNKKMWIDAIKADNLQWPYHVSDLKGWYAQPAQKYNVRSIPSNFLIDKNGKIVARNLRGPRLEKVLEQLVK</sequence>
<protein>
    <submittedName>
        <fullName evidence="7">Thiol-disulfide oxidoreductase ResA</fullName>
    </submittedName>
</protein>
<dbReference type="CDD" id="cd02966">
    <property type="entry name" value="TlpA_like_family"/>
    <property type="match status" value="1"/>
</dbReference>
<evidence type="ECO:0000256" key="3">
    <source>
        <dbReference type="ARBA" id="ARBA00023157"/>
    </source>
</evidence>
<dbReference type="PANTHER" id="PTHR42852:SF6">
    <property type="entry name" value="THIOL:DISULFIDE INTERCHANGE PROTEIN DSBE"/>
    <property type="match status" value="1"/>
</dbReference>
<dbReference type="SUPFAM" id="SSF52833">
    <property type="entry name" value="Thioredoxin-like"/>
    <property type="match status" value="1"/>
</dbReference>
<reference evidence="7 8" key="1">
    <citation type="submission" date="2015-11" db="EMBL/GenBank/DDBJ databases">
        <title>Description and complete genome sequence of a novel strain predominating in hypersaline microbial mats and representing a new family of the Bacteriodetes phylum.</title>
        <authorList>
            <person name="Spring S."/>
            <person name="Bunk B."/>
            <person name="Sproer C."/>
            <person name="Klenk H.-P."/>
        </authorList>
    </citation>
    <scope>NUCLEOTIDE SEQUENCE [LARGE SCALE GENOMIC DNA]</scope>
    <source>
        <strain evidence="7 8">L21-Spi-D4</strain>
    </source>
</reference>
<dbReference type="InterPro" id="IPR013766">
    <property type="entry name" value="Thioredoxin_domain"/>
</dbReference>
<keyword evidence="4" id="KW-0676">Redox-active center</keyword>
<proteinExistence type="predicted"/>
<dbReference type="InterPro" id="IPR036249">
    <property type="entry name" value="Thioredoxin-like_sf"/>
</dbReference>
<feature type="signal peptide" evidence="5">
    <location>
        <begin position="1"/>
        <end position="19"/>
    </location>
</feature>